<dbReference type="Proteomes" id="UP000677918">
    <property type="component" value="Unassembled WGS sequence"/>
</dbReference>
<evidence type="ECO:0000313" key="2">
    <source>
        <dbReference type="Proteomes" id="UP000677918"/>
    </source>
</evidence>
<dbReference type="RefSeq" id="WP_213410002.1">
    <property type="nucleotide sequence ID" value="NZ_BOVK01000003.1"/>
</dbReference>
<name>A0A8J4GYA1_9BACL</name>
<comment type="caution">
    <text evidence="1">The sequence shown here is derived from an EMBL/GenBank/DDBJ whole genome shotgun (WGS) entry which is preliminary data.</text>
</comment>
<proteinExistence type="predicted"/>
<accession>A0A8J4GYA1</accession>
<dbReference type="AlphaFoldDB" id="A0A8J4GYA1"/>
<protein>
    <submittedName>
        <fullName evidence="1">Uncharacterized protein</fullName>
    </submittedName>
</protein>
<gene>
    <name evidence="1" type="ORF">XYCOK13_02320</name>
</gene>
<keyword evidence="2" id="KW-1185">Reference proteome</keyword>
<organism evidence="1 2">
    <name type="scientific">Xylanibacillus composti</name>
    <dbReference type="NCBI Taxonomy" id="1572762"/>
    <lineage>
        <taxon>Bacteria</taxon>
        <taxon>Bacillati</taxon>
        <taxon>Bacillota</taxon>
        <taxon>Bacilli</taxon>
        <taxon>Bacillales</taxon>
        <taxon>Paenibacillaceae</taxon>
        <taxon>Xylanibacillus</taxon>
    </lineage>
</organism>
<sequence length="95" mass="10399">MGAVSGRAYDFAAARQRVMQLTMMYRQAKHTGDDMACWALAAQIDELEKEIAEAHTSGNGRMTVLADGHPVMQISNLFAPIVPQWAGEYKGDNGQ</sequence>
<dbReference type="EMBL" id="BOVK01000003">
    <property type="protein sequence ID" value="GIQ67408.1"/>
    <property type="molecule type" value="Genomic_DNA"/>
</dbReference>
<evidence type="ECO:0000313" key="1">
    <source>
        <dbReference type="EMBL" id="GIQ67408.1"/>
    </source>
</evidence>
<reference evidence="1" key="1">
    <citation type="submission" date="2021-04" db="EMBL/GenBank/DDBJ databases">
        <title>Draft genome sequence of Xylanibacillus composti strain K13.</title>
        <authorList>
            <person name="Uke A."/>
            <person name="Chhe C."/>
            <person name="Baramee S."/>
            <person name="Kosugi A."/>
        </authorList>
    </citation>
    <scope>NUCLEOTIDE SEQUENCE</scope>
    <source>
        <strain evidence="1">K13</strain>
    </source>
</reference>